<dbReference type="AlphaFoldDB" id="A0A124EBA2"/>
<evidence type="ECO:0000313" key="2">
    <source>
        <dbReference type="EMBL" id="KUH33113.1"/>
    </source>
</evidence>
<accession>A0A124EBA2</accession>
<organism evidence="2 3">
    <name type="scientific">Thermococcus celericrescens</name>
    <dbReference type="NCBI Taxonomy" id="227598"/>
    <lineage>
        <taxon>Archaea</taxon>
        <taxon>Methanobacteriati</taxon>
        <taxon>Methanobacteriota</taxon>
        <taxon>Thermococci</taxon>
        <taxon>Thermococcales</taxon>
        <taxon>Thermococcaceae</taxon>
        <taxon>Thermococcus</taxon>
    </lineage>
</organism>
<feature type="region of interest" description="Disordered" evidence="1">
    <location>
        <begin position="24"/>
        <end position="62"/>
    </location>
</feature>
<proteinExistence type="predicted"/>
<keyword evidence="3" id="KW-1185">Reference proteome</keyword>
<comment type="caution">
    <text evidence="2">The sequence shown here is derived from an EMBL/GenBank/DDBJ whole genome shotgun (WGS) entry which is preliminary data.</text>
</comment>
<feature type="compositionally biased region" description="Low complexity" evidence="1">
    <location>
        <begin position="27"/>
        <end position="61"/>
    </location>
</feature>
<evidence type="ECO:0000256" key="1">
    <source>
        <dbReference type="SAM" id="MobiDB-lite"/>
    </source>
</evidence>
<dbReference type="STRING" id="227598.APY94_07540"/>
<evidence type="ECO:0000313" key="3">
    <source>
        <dbReference type="Proteomes" id="UP000053462"/>
    </source>
</evidence>
<dbReference type="EMBL" id="LLYW01000025">
    <property type="protein sequence ID" value="KUH33113.1"/>
    <property type="molecule type" value="Genomic_DNA"/>
</dbReference>
<reference evidence="2 3" key="1">
    <citation type="submission" date="2015-10" db="EMBL/GenBank/DDBJ databases">
        <title>Draft genome sequence of Thermococcus celericrescens strain DSM 17994.</title>
        <authorList>
            <person name="Hong S.-J."/>
            <person name="Park C.-E."/>
            <person name="Shin J.-H."/>
        </authorList>
    </citation>
    <scope>NUCLEOTIDE SEQUENCE [LARGE SCALE GENOMIC DNA]</scope>
    <source>
        <strain evidence="2 3">DSM 17994</strain>
    </source>
</reference>
<gene>
    <name evidence="2" type="ORF">APY94_07540</name>
</gene>
<dbReference type="OrthoDB" id="101320at2157"/>
<dbReference type="RefSeq" id="WP_058939047.1">
    <property type="nucleotide sequence ID" value="NZ_LLYW01000025.1"/>
</dbReference>
<dbReference type="Proteomes" id="UP000053462">
    <property type="component" value="Unassembled WGS sequence"/>
</dbReference>
<name>A0A124EBA2_9EURY</name>
<protein>
    <submittedName>
        <fullName evidence="2">Uncharacterized protein</fullName>
    </submittedName>
</protein>
<dbReference type="PROSITE" id="PS51257">
    <property type="entry name" value="PROKAR_LIPOPROTEIN"/>
    <property type="match status" value="1"/>
</dbReference>
<sequence length="287" mass="31217">MKRYALLLIVVLLAGAMAGCLGGGGSSATQSTTAESESTAPTTTTTHQTTTTPSQTVTETPAGPDVNALLQGVSEIRQFTYTSNTSLEMFVAIEGNGTSKGDNVTLRILERGYMDFESWSAWINSTTVSLPDGAKTNTSRIVVGNVTYIQTIVGWVRTEDSTASDILWRYSIVGLAREYLKEKPDSVETGAVTKLTYRIPDYRIKPLAMVYFAASPDTVVYVKDGQLELWFSDGRLVGGRLSFSVSSETNVDDPTLGKMTIKQDGKWSETFEIDSINEKRSVKEPST</sequence>